<keyword evidence="3" id="KW-0968">Cytoplasmic vesicle</keyword>
<reference evidence="6" key="2">
    <citation type="submission" date="2021-01" db="UniProtKB">
        <authorList>
            <consortium name="EnsemblMetazoa"/>
        </authorList>
    </citation>
    <scope>IDENTIFICATION</scope>
</reference>
<protein>
    <recommendedName>
        <fullName evidence="5">UDENN domain-containing protein</fullName>
    </recommendedName>
</protein>
<dbReference type="InterPro" id="IPR040032">
    <property type="entry name" value="DENND1A/B/C"/>
</dbReference>
<dbReference type="PANTHER" id="PTHR13196:SF14">
    <property type="entry name" value="UDENN DOMAIN-CONTAINING PROTEIN"/>
    <property type="match status" value="1"/>
</dbReference>
<dbReference type="Proteomes" id="UP000007110">
    <property type="component" value="Unassembled WGS sequence"/>
</dbReference>
<dbReference type="PROSITE" id="PS50211">
    <property type="entry name" value="DENN"/>
    <property type="match status" value="1"/>
</dbReference>
<evidence type="ECO:0000259" key="5">
    <source>
        <dbReference type="PROSITE" id="PS50211"/>
    </source>
</evidence>
<dbReference type="FunFam" id="3.30.450.200:FF:000003">
    <property type="entry name" value="DENN domain containing 1A"/>
    <property type="match status" value="1"/>
</dbReference>
<evidence type="ECO:0000313" key="7">
    <source>
        <dbReference type="Proteomes" id="UP000007110"/>
    </source>
</evidence>
<feature type="region of interest" description="Disordered" evidence="4">
    <location>
        <begin position="866"/>
        <end position="886"/>
    </location>
</feature>
<reference evidence="7" key="1">
    <citation type="submission" date="2015-02" db="EMBL/GenBank/DDBJ databases">
        <title>Genome sequencing for Strongylocentrotus purpuratus.</title>
        <authorList>
            <person name="Murali S."/>
            <person name="Liu Y."/>
            <person name="Vee V."/>
            <person name="English A."/>
            <person name="Wang M."/>
            <person name="Skinner E."/>
            <person name="Han Y."/>
            <person name="Muzny D.M."/>
            <person name="Worley K.C."/>
            <person name="Gibbs R.A."/>
        </authorList>
    </citation>
    <scope>NUCLEOTIDE SEQUENCE</scope>
</reference>
<dbReference type="RefSeq" id="XP_030853640.1">
    <property type="nucleotide sequence ID" value="XM_030997780.1"/>
</dbReference>
<dbReference type="PANTHER" id="PTHR13196">
    <property type="entry name" value="DENN DOMAIN-CONTAINING"/>
    <property type="match status" value="1"/>
</dbReference>
<feature type="region of interest" description="Disordered" evidence="4">
    <location>
        <begin position="593"/>
        <end position="698"/>
    </location>
</feature>
<accession>A0A7M7PQN5</accession>
<dbReference type="EnsemblMetazoa" id="XM_030997780">
    <property type="protein sequence ID" value="XP_030853640"/>
    <property type="gene ID" value="LOC100889676"/>
</dbReference>
<keyword evidence="7" id="KW-1185">Reference proteome</keyword>
<feature type="compositionally biased region" description="Polar residues" evidence="4">
    <location>
        <begin position="820"/>
        <end position="829"/>
    </location>
</feature>
<dbReference type="InterPro" id="IPR005113">
    <property type="entry name" value="uDENN_dom"/>
</dbReference>
<feature type="compositionally biased region" description="Pro residues" evidence="4">
    <location>
        <begin position="667"/>
        <end position="684"/>
    </location>
</feature>
<dbReference type="AlphaFoldDB" id="A0A7M7PQN5"/>
<dbReference type="OrthoDB" id="206724at2759"/>
<dbReference type="FunFam" id="3.40.50.11500:FF:000001">
    <property type="entry name" value="Putative DENN domain-containing protein 1A"/>
    <property type="match status" value="1"/>
</dbReference>
<dbReference type="GO" id="GO:1901981">
    <property type="term" value="F:phosphatidylinositol phosphate binding"/>
    <property type="evidence" value="ECO:0000318"/>
    <property type="project" value="GO_Central"/>
</dbReference>
<dbReference type="GO" id="GO:0006897">
    <property type="term" value="P:endocytosis"/>
    <property type="evidence" value="ECO:0000318"/>
    <property type="project" value="GO_Central"/>
</dbReference>
<sequence length="886" mass="97848">MGSRLKTNPDHLYEAFFEVAGPCDDKPEPHIVYRFPTDFHDEVVAKELPRFCFPCDLSRYNPAGQLFTFVLTGMDNLQRFGFCRHPPGAKTAICILSYLPWFDIFYKVLNKLASLKTSCEPAATALLEQLHKVKVPGPGKQLRITVSEGGNTSEMLHTCPDDTRILPSIPENINMTEYFSAITPENMIILFVSLLHERRVLITSERLHRLTACVYGAVSMLYPLHWQHIYIPVTPSHLIDYCSAPMPFIIGVHSSFMEQVKRMALDEVVILDADNNSIETPFNDLQVLPSEAVTQLKHNLKNSSQVSGDGVARAFLKTLVYLLGTYREALTLENGEIVFDRDVFVTNGSKHELPFRNAVLQLQHFAQFVEFRVDALNKNEAIDDLFEEELDSRIASGSKIQEGIRRRLGQAKAKSSELYGKIKDKSRDAKDRVVQAQGNFRVPVTVNPQAVKDAFWQTKSIAGKRINTMKDKLKFRESEDILSVRRDQPEISRPITRSTPSSPSSSPVLSRRKPTSASAQSSHRPRTFMLPSQPKDRVGDKGRGTRHYEVLEVDGAEPMTLEQFLRDDASLPARYSSMDLMPSVQPILNKFNASSPQQQQPSAEKQDKAGQAPSEQSVTPLAPARKKREKKKQEDEISLRSNRSSSSSLAKMDLSSTDKDQGAGLLPLPPKSRPRNAPPPPPPTYARHHSSSSNNSNQCTLIDITQDSLASPIKCQFEDNFEPLVALEGSADSADTSKRKTQGTELLEEYGLYFNKLDISQPSSLPVAPLGQGSVVPAQGLEAPASQKLVRNSSALSDLLSMPLLNVTNSSFESAPGPSAPSNPFASSQPPVPHQPSANPFQTPLAPVKTATLSADPFAALVSIQKTNISPVNKDSPGIPRGPSPS</sequence>
<dbReference type="GO" id="GO:0030136">
    <property type="term" value="C:clathrin-coated vesicle"/>
    <property type="evidence" value="ECO:0007669"/>
    <property type="project" value="UniProtKB-SubCell"/>
</dbReference>
<feature type="domain" description="UDENN" evidence="5">
    <location>
        <begin position="13"/>
        <end position="381"/>
    </location>
</feature>
<evidence type="ECO:0000313" key="6">
    <source>
        <dbReference type="EnsemblMetazoa" id="XP_030853640"/>
    </source>
</evidence>
<dbReference type="Pfam" id="PF03456">
    <property type="entry name" value="uDENN"/>
    <property type="match status" value="1"/>
</dbReference>
<feature type="region of interest" description="Disordered" evidence="4">
    <location>
        <begin position="812"/>
        <end position="845"/>
    </location>
</feature>
<proteinExistence type="predicted"/>
<name>A0A7M7PQN5_STRPU</name>
<dbReference type="SMART" id="SM00801">
    <property type="entry name" value="dDENN"/>
    <property type="match status" value="1"/>
</dbReference>
<dbReference type="InterPro" id="IPR037516">
    <property type="entry name" value="Tripartite_DENN"/>
</dbReference>
<keyword evidence="2" id="KW-0344">Guanine-nucleotide releasing factor</keyword>
<feature type="compositionally biased region" description="Low complexity" evidence="4">
    <location>
        <begin position="639"/>
        <end position="648"/>
    </location>
</feature>
<dbReference type="InterPro" id="IPR005112">
    <property type="entry name" value="dDENN_dom"/>
</dbReference>
<dbReference type="InterPro" id="IPR001194">
    <property type="entry name" value="cDENN_dom"/>
</dbReference>
<evidence type="ECO:0000256" key="1">
    <source>
        <dbReference type="ARBA" id="ARBA00004132"/>
    </source>
</evidence>
<dbReference type="Gene3D" id="3.30.450.200">
    <property type="match status" value="1"/>
</dbReference>
<evidence type="ECO:0000256" key="4">
    <source>
        <dbReference type="SAM" id="MobiDB-lite"/>
    </source>
</evidence>
<organism evidence="6 7">
    <name type="scientific">Strongylocentrotus purpuratus</name>
    <name type="common">Purple sea urchin</name>
    <dbReference type="NCBI Taxonomy" id="7668"/>
    <lineage>
        <taxon>Eukaryota</taxon>
        <taxon>Metazoa</taxon>
        <taxon>Echinodermata</taxon>
        <taxon>Eleutherozoa</taxon>
        <taxon>Echinozoa</taxon>
        <taxon>Echinoidea</taxon>
        <taxon>Euechinoidea</taxon>
        <taxon>Echinacea</taxon>
        <taxon>Camarodonta</taxon>
        <taxon>Echinidea</taxon>
        <taxon>Strongylocentrotidae</taxon>
        <taxon>Strongylocentrotus</taxon>
    </lineage>
</organism>
<feature type="compositionally biased region" description="Low complexity" evidence="4">
    <location>
        <begin position="491"/>
        <end position="507"/>
    </location>
</feature>
<dbReference type="InParanoid" id="A0A7M7PQN5"/>
<dbReference type="GO" id="GO:0005829">
    <property type="term" value="C:cytosol"/>
    <property type="evidence" value="ECO:0000318"/>
    <property type="project" value="GO_Central"/>
</dbReference>
<comment type="subcellular location">
    <subcellularLocation>
        <location evidence="1">Cytoplasmic vesicle</location>
        <location evidence="1">Clathrin-coated vesicle</location>
    </subcellularLocation>
</comment>
<feature type="compositionally biased region" description="Basic and acidic residues" evidence="4">
    <location>
        <begin position="534"/>
        <end position="544"/>
    </location>
</feature>
<evidence type="ECO:0000256" key="3">
    <source>
        <dbReference type="ARBA" id="ARBA00023329"/>
    </source>
</evidence>
<feature type="region of interest" description="Disordered" evidence="4">
    <location>
        <begin position="484"/>
        <end position="544"/>
    </location>
</feature>
<dbReference type="SMART" id="SM00800">
    <property type="entry name" value="uDENN"/>
    <property type="match status" value="1"/>
</dbReference>
<dbReference type="GO" id="GO:0005085">
    <property type="term" value="F:guanyl-nucleotide exchange factor activity"/>
    <property type="evidence" value="ECO:0007669"/>
    <property type="project" value="UniProtKB-KW"/>
</dbReference>
<dbReference type="InterPro" id="IPR043153">
    <property type="entry name" value="DENN_C"/>
</dbReference>
<dbReference type="GO" id="GO:0032456">
    <property type="term" value="P:endocytic recycling"/>
    <property type="evidence" value="ECO:0000318"/>
    <property type="project" value="GO_Central"/>
</dbReference>
<dbReference type="Gene3D" id="6.10.140.1000">
    <property type="match status" value="1"/>
</dbReference>
<dbReference type="SMART" id="SM00799">
    <property type="entry name" value="DENN"/>
    <property type="match status" value="1"/>
</dbReference>
<evidence type="ECO:0000256" key="2">
    <source>
        <dbReference type="ARBA" id="ARBA00022658"/>
    </source>
</evidence>
<dbReference type="Gene3D" id="3.40.50.11500">
    <property type="match status" value="1"/>
</dbReference>
<dbReference type="GeneID" id="100889676"/>
<dbReference type="Pfam" id="PF02141">
    <property type="entry name" value="DENN"/>
    <property type="match status" value="1"/>
</dbReference>